<dbReference type="Proteomes" id="UP000186594">
    <property type="component" value="Unassembled WGS sequence"/>
</dbReference>
<name>A0A1U7LT80_NEOID</name>
<dbReference type="EMBL" id="LXFE01000301">
    <property type="protein sequence ID" value="OLL25854.1"/>
    <property type="molecule type" value="Genomic_DNA"/>
</dbReference>
<dbReference type="InterPro" id="IPR011650">
    <property type="entry name" value="Peptidase_M20_dimer"/>
</dbReference>
<evidence type="ECO:0000256" key="2">
    <source>
        <dbReference type="ARBA" id="ARBA00022723"/>
    </source>
</evidence>
<evidence type="ECO:0000256" key="1">
    <source>
        <dbReference type="ARBA" id="ARBA00022670"/>
    </source>
</evidence>
<keyword evidence="3" id="KW-0378">Hydrolase</keyword>
<evidence type="ECO:0000256" key="3">
    <source>
        <dbReference type="ARBA" id="ARBA00022801"/>
    </source>
</evidence>
<organism evidence="5 6">
    <name type="scientific">Neolecta irregularis (strain DAH-3)</name>
    <dbReference type="NCBI Taxonomy" id="1198029"/>
    <lineage>
        <taxon>Eukaryota</taxon>
        <taxon>Fungi</taxon>
        <taxon>Dikarya</taxon>
        <taxon>Ascomycota</taxon>
        <taxon>Taphrinomycotina</taxon>
        <taxon>Neolectales</taxon>
        <taxon>Neolectaceae</taxon>
        <taxon>Neolecta</taxon>
    </lineage>
</organism>
<dbReference type="Gene3D" id="3.40.630.10">
    <property type="entry name" value="Zn peptidases"/>
    <property type="match status" value="1"/>
</dbReference>
<protein>
    <submittedName>
        <fullName evidence="5">Cys-Gly metallodipeptidase dug1</fullName>
    </submittedName>
</protein>
<dbReference type="STRING" id="1198029.A0A1U7LT80"/>
<evidence type="ECO:0000313" key="5">
    <source>
        <dbReference type="EMBL" id="OLL25854.1"/>
    </source>
</evidence>
<dbReference type="AlphaFoldDB" id="A0A1U7LT80"/>
<dbReference type="OrthoDB" id="7832001at2759"/>
<dbReference type="OMA" id="CIHERID"/>
<evidence type="ECO:0000259" key="4">
    <source>
        <dbReference type="Pfam" id="PF07687"/>
    </source>
</evidence>
<dbReference type="PANTHER" id="PTHR43270:SF4">
    <property type="entry name" value="CARNOSINE DIPEPTIDASE 2, ISOFORM A"/>
    <property type="match status" value="1"/>
</dbReference>
<dbReference type="InterPro" id="IPR051458">
    <property type="entry name" value="Cyt/Met_Dipeptidase"/>
</dbReference>
<accession>A0A1U7LT80</accession>
<keyword evidence="2" id="KW-0479">Metal-binding</keyword>
<dbReference type="GO" id="GO:0046872">
    <property type="term" value="F:metal ion binding"/>
    <property type="evidence" value="ECO:0007669"/>
    <property type="project" value="UniProtKB-KW"/>
</dbReference>
<gene>
    <name evidence="5" type="ORF">NEOLI_002715</name>
</gene>
<evidence type="ECO:0000313" key="6">
    <source>
        <dbReference type="Proteomes" id="UP000186594"/>
    </source>
</evidence>
<keyword evidence="6" id="KW-1185">Reference proteome</keyword>
<dbReference type="GO" id="GO:0008233">
    <property type="term" value="F:peptidase activity"/>
    <property type="evidence" value="ECO:0007669"/>
    <property type="project" value="UniProtKB-KW"/>
</dbReference>
<dbReference type="Gene3D" id="3.30.70.360">
    <property type="match status" value="1"/>
</dbReference>
<dbReference type="GO" id="GO:0006508">
    <property type="term" value="P:proteolysis"/>
    <property type="evidence" value="ECO:0007669"/>
    <property type="project" value="UniProtKB-KW"/>
</dbReference>
<feature type="domain" description="Peptidase M20 dimerisation" evidence="4">
    <location>
        <begin position="4"/>
        <end position="160"/>
    </location>
</feature>
<dbReference type="Pfam" id="PF07687">
    <property type="entry name" value="M20_dimer"/>
    <property type="match status" value="1"/>
</dbReference>
<proteinExistence type="predicted"/>
<keyword evidence="1" id="KW-0645">Protease</keyword>
<dbReference type="PANTHER" id="PTHR43270">
    <property type="entry name" value="BETA-ALA-HIS DIPEPTIDASE"/>
    <property type="match status" value="1"/>
</dbReference>
<reference evidence="5 6" key="1">
    <citation type="submission" date="2016-04" db="EMBL/GenBank/DDBJ databases">
        <title>Evolutionary innovation and constraint leading to complex multicellularity in the Ascomycota.</title>
        <authorList>
            <person name="Cisse O."/>
            <person name="Nguyen A."/>
            <person name="Hewitt D.A."/>
            <person name="Jedd G."/>
            <person name="Stajich J.E."/>
        </authorList>
    </citation>
    <scope>NUCLEOTIDE SEQUENCE [LARGE SCALE GENOMIC DNA]</scope>
    <source>
        <strain evidence="5 6">DAH-3</strain>
    </source>
</reference>
<comment type="caution">
    <text evidence="5">The sequence shown here is derived from an EMBL/GenBank/DDBJ whole genome shotgun (WGS) entry which is preliminary data.</text>
</comment>
<sequence length="215" mass="23546">MESGLRGVSYFEITVAGPGKDLHSGLFGGTLYEPMTDLVHLMGSLVQPNGTINIPGIMDQVAPLTMDEEKLYGNLSFTMQELYNALGSTTSIHENDKDTLMHKWRYPSLSLHGIEGAFSASGSKTVIPAKVKGKFSIRSVPDMDPEQVTKLVQNYLSSVFANLKSKNEFNVICLHGGKPWTTSVDHYNFVAASKAIEEVFGVKPDFTREGLLSLN</sequence>